<sequence>MFSDNGRAKCLEFHPNIQKIAGDLFIRGHERRKGDWAEGAVWRKIISQQILFPRSYINYEKHRSEQVIAGCKQSMSVSICSKPSSPTKPYRLKNLL</sequence>
<accession>A0A3M7Q0V2</accession>
<dbReference type="EMBL" id="REGN01008022">
    <property type="protein sequence ID" value="RNA04635.1"/>
    <property type="molecule type" value="Genomic_DNA"/>
</dbReference>
<evidence type="ECO:0000313" key="2">
    <source>
        <dbReference type="Proteomes" id="UP000276133"/>
    </source>
</evidence>
<reference evidence="1 2" key="1">
    <citation type="journal article" date="2018" name="Sci. Rep.">
        <title>Genomic signatures of local adaptation to the degree of environmental predictability in rotifers.</title>
        <authorList>
            <person name="Franch-Gras L."/>
            <person name="Hahn C."/>
            <person name="Garcia-Roger E.M."/>
            <person name="Carmona M.J."/>
            <person name="Serra M."/>
            <person name="Gomez A."/>
        </authorList>
    </citation>
    <scope>NUCLEOTIDE SEQUENCE [LARGE SCALE GENOMIC DNA]</scope>
    <source>
        <strain evidence="1">HYR1</strain>
    </source>
</reference>
<evidence type="ECO:0000313" key="1">
    <source>
        <dbReference type="EMBL" id="RNA04635.1"/>
    </source>
</evidence>
<organism evidence="1 2">
    <name type="scientific">Brachionus plicatilis</name>
    <name type="common">Marine rotifer</name>
    <name type="synonym">Brachionus muelleri</name>
    <dbReference type="NCBI Taxonomy" id="10195"/>
    <lineage>
        <taxon>Eukaryota</taxon>
        <taxon>Metazoa</taxon>
        <taxon>Spiralia</taxon>
        <taxon>Gnathifera</taxon>
        <taxon>Rotifera</taxon>
        <taxon>Eurotatoria</taxon>
        <taxon>Monogononta</taxon>
        <taxon>Pseudotrocha</taxon>
        <taxon>Ploima</taxon>
        <taxon>Brachionidae</taxon>
        <taxon>Brachionus</taxon>
    </lineage>
</organism>
<dbReference type="Proteomes" id="UP000276133">
    <property type="component" value="Unassembled WGS sequence"/>
</dbReference>
<gene>
    <name evidence="1" type="ORF">BpHYR1_025458</name>
</gene>
<protein>
    <submittedName>
        <fullName evidence="1">Uncharacterized protein</fullName>
    </submittedName>
</protein>
<comment type="caution">
    <text evidence="1">The sequence shown here is derived from an EMBL/GenBank/DDBJ whole genome shotgun (WGS) entry which is preliminary data.</text>
</comment>
<name>A0A3M7Q0V2_BRAPC</name>
<proteinExistence type="predicted"/>
<dbReference type="AlphaFoldDB" id="A0A3M7Q0V2"/>
<keyword evidence="2" id="KW-1185">Reference proteome</keyword>